<dbReference type="EMBL" id="MTKT01000666">
    <property type="protein sequence ID" value="OWM89802.1"/>
    <property type="molecule type" value="Genomic_DNA"/>
</dbReference>
<reference evidence="3" key="1">
    <citation type="journal article" date="2017" name="Plant J.">
        <title>The pomegranate (Punica granatum L.) genome and the genomics of punicalagin biosynthesis.</title>
        <authorList>
            <person name="Qin G."/>
            <person name="Xu C."/>
            <person name="Ming R."/>
            <person name="Tang H."/>
            <person name="Guyot R."/>
            <person name="Kramer E.M."/>
            <person name="Hu Y."/>
            <person name="Yi X."/>
            <person name="Qi Y."/>
            <person name="Xu X."/>
            <person name="Gao Z."/>
            <person name="Pan H."/>
            <person name="Jian J."/>
            <person name="Tian Y."/>
            <person name="Yue Z."/>
            <person name="Xu Y."/>
        </authorList>
    </citation>
    <scope>NUCLEOTIDE SEQUENCE [LARGE SCALE GENOMIC DNA]</scope>
    <source>
        <strain evidence="3">cv. Dabenzi</strain>
    </source>
</reference>
<dbReference type="Proteomes" id="UP000197138">
    <property type="component" value="Unassembled WGS sequence"/>
</dbReference>
<accession>A0A218XZU0</accession>
<dbReference type="AlphaFoldDB" id="A0A218XZU0"/>
<comment type="caution">
    <text evidence="2">The sequence shown here is derived from an EMBL/GenBank/DDBJ whole genome shotgun (WGS) entry which is preliminary data.</text>
</comment>
<evidence type="ECO:0000313" key="3">
    <source>
        <dbReference type="Proteomes" id="UP000197138"/>
    </source>
</evidence>
<sequence>MHQGSLATSPREPQFVAPRSVTSPSEEVARQGVYNISLLEHNVPKPATAFSDEVTGCIRGLLRPRHGSPSLLPPGR</sequence>
<gene>
    <name evidence="2" type="ORF">CDL15_Pgr024550</name>
</gene>
<name>A0A218XZU0_PUNGR</name>
<organism evidence="2 3">
    <name type="scientific">Punica granatum</name>
    <name type="common">Pomegranate</name>
    <dbReference type="NCBI Taxonomy" id="22663"/>
    <lineage>
        <taxon>Eukaryota</taxon>
        <taxon>Viridiplantae</taxon>
        <taxon>Streptophyta</taxon>
        <taxon>Embryophyta</taxon>
        <taxon>Tracheophyta</taxon>
        <taxon>Spermatophyta</taxon>
        <taxon>Magnoliopsida</taxon>
        <taxon>eudicotyledons</taxon>
        <taxon>Gunneridae</taxon>
        <taxon>Pentapetalae</taxon>
        <taxon>rosids</taxon>
        <taxon>malvids</taxon>
        <taxon>Myrtales</taxon>
        <taxon>Lythraceae</taxon>
        <taxon>Punica</taxon>
    </lineage>
</organism>
<evidence type="ECO:0000313" key="2">
    <source>
        <dbReference type="EMBL" id="OWM89802.1"/>
    </source>
</evidence>
<proteinExistence type="predicted"/>
<feature type="region of interest" description="Disordered" evidence="1">
    <location>
        <begin position="1"/>
        <end position="27"/>
    </location>
</feature>
<evidence type="ECO:0000256" key="1">
    <source>
        <dbReference type="SAM" id="MobiDB-lite"/>
    </source>
</evidence>
<protein>
    <submittedName>
        <fullName evidence="2">Uncharacterized protein</fullName>
    </submittedName>
</protein>